<dbReference type="InterPro" id="IPR002401">
    <property type="entry name" value="Cyt_P450_E_grp-I"/>
</dbReference>
<dbReference type="GO" id="GO:0020037">
    <property type="term" value="F:heme binding"/>
    <property type="evidence" value="ECO:0007669"/>
    <property type="project" value="InterPro"/>
</dbReference>
<keyword evidence="1 4" id="KW-0349">Heme</keyword>
<comment type="caution">
    <text evidence="5">The sequence shown here is derived from an EMBL/GenBank/DDBJ whole genome shotgun (WGS) entry which is preliminary data.</text>
</comment>
<dbReference type="PANTHER" id="PTHR24305:SF168">
    <property type="entry name" value="P450, PUTATIVE (EUROFUNG)-RELATED"/>
    <property type="match status" value="1"/>
</dbReference>
<evidence type="ECO:0000256" key="3">
    <source>
        <dbReference type="ARBA" id="ARBA00023004"/>
    </source>
</evidence>
<protein>
    <recommendedName>
        <fullName evidence="7">Cytochrome P450</fullName>
    </recommendedName>
</protein>
<reference evidence="5" key="1">
    <citation type="submission" date="2021-03" db="EMBL/GenBank/DDBJ databases">
        <title>Revisited historic fungal species revealed as producer of novel bioactive compounds through whole genome sequencing and comparative genomics.</title>
        <authorList>
            <person name="Vignolle G.A."/>
            <person name="Hochenegger N."/>
            <person name="Mach R.L."/>
            <person name="Mach-Aigner A.R."/>
            <person name="Javad Rahimi M."/>
            <person name="Salim K.A."/>
            <person name="Chan C.M."/>
            <person name="Lim L.B.L."/>
            <person name="Cai F."/>
            <person name="Druzhinina I.S."/>
            <person name="U'Ren J.M."/>
            <person name="Derntl C."/>
        </authorList>
    </citation>
    <scope>NUCLEOTIDE SEQUENCE</scope>
    <source>
        <strain evidence="5">TUCIM 5799</strain>
    </source>
</reference>
<dbReference type="GO" id="GO:0005506">
    <property type="term" value="F:iron ion binding"/>
    <property type="evidence" value="ECO:0007669"/>
    <property type="project" value="InterPro"/>
</dbReference>
<dbReference type="Gene3D" id="1.10.630.10">
    <property type="entry name" value="Cytochrome P450"/>
    <property type="match status" value="1"/>
</dbReference>
<name>A0A9P9WMM3_9PEZI</name>
<evidence type="ECO:0000256" key="1">
    <source>
        <dbReference type="ARBA" id="ARBA00022617"/>
    </source>
</evidence>
<dbReference type="Pfam" id="PF00067">
    <property type="entry name" value="p450"/>
    <property type="match status" value="1"/>
</dbReference>
<keyword evidence="6" id="KW-1185">Reference proteome</keyword>
<organism evidence="5 6">
    <name type="scientific">Neoarthrinium moseri</name>
    <dbReference type="NCBI Taxonomy" id="1658444"/>
    <lineage>
        <taxon>Eukaryota</taxon>
        <taxon>Fungi</taxon>
        <taxon>Dikarya</taxon>
        <taxon>Ascomycota</taxon>
        <taxon>Pezizomycotina</taxon>
        <taxon>Sordariomycetes</taxon>
        <taxon>Xylariomycetidae</taxon>
        <taxon>Amphisphaeriales</taxon>
        <taxon>Apiosporaceae</taxon>
        <taxon>Neoarthrinium</taxon>
    </lineage>
</organism>
<evidence type="ECO:0000313" key="6">
    <source>
        <dbReference type="Proteomes" id="UP000829685"/>
    </source>
</evidence>
<dbReference type="InterPro" id="IPR036396">
    <property type="entry name" value="Cyt_P450_sf"/>
</dbReference>
<evidence type="ECO:0000256" key="2">
    <source>
        <dbReference type="ARBA" id="ARBA00022723"/>
    </source>
</evidence>
<dbReference type="InterPro" id="IPR050121">
    <property type="entry name" value="Cytochrome_P450_monoxygenase"/>
</dbReference>
<dbReference type="PRINTS" id="PR00463">
    <property type="entry name" value="EP450I"/>
</dbReference>
<keyword evidence="2 4" id="KW-0479">Metal-binding</keyword>
<feature type="binding site" description="axial binding residue" evidence="4">
    <location>
        <position position="444"/>
    </location>
    <ligand>
        <name>heme</name>
        <dbReference type="ChEBI" id="CHEBI:30413"/>
    </ligand>
    <ligandPart>
        <name>Fe</name>
        <dbReference type="ChEBI" id="CHEBI:18248"/>
    </ligandPart>
</feature>
<dbReference type="AlphaFoldDB" id="A0A9P9WMM3"/>
<dbReference type="GO" id="GO:0016705">
    <property type="term" value="F:oxidoreductase activity, acting on paired donors, with incorporation or reduction of molecular oxygen"/>
    <property type="evidence" value="ECO:0007669"/>
    <property type="project" value="InterPro"/>
</dbReference>
<evidence type="ECO:0008006" key="7">
    <source>
        <dbReference type="Google" id="ProtNLM"/>
    </source>
</evidence>
<accession>A0A9P9WMM3</accession>
<dbReference type="GO" id="GO:0004497">
    <property type="term" value="F:monooxygenase activity"/>
    <property type="evidence" value="ECO:0007669"/>
    <property type="project" value="InterPro"/>
</dbReference>
<dbReference type="SUPFAM" id="SSF48264">
    <property type="entry name" value="Cytochrome P450"/>
    <property type="match status" value="1"/>
</dbReference>
<evidence type="ECO:0000256" key="4">
    <source>
        <dbReference type="PIRSR" id="PIRSR602401-1"/>
    </source>
</evidence>
<dbReference type="InterPro" id="IPR001128">
    <property type="entry name" value="Cyt_P450"/>
</dbReference>
<gene>
    <name evidence="5" type="ORF">JX265_006171</name>
</gene>
<sequence>MFFSSIITLTTVLGLVYLVASRLREWHRLRHIPGPFWARFTHLWIIRHVLKGQYIDQTIELHARYGPVVVIAPDFVSLSDPEEIKQLGKVRSSWGRGRSYIGFRLCPGTAGDFVVSMRDEKAHARMRAKLMPGYAGKTIEGVEKMIDKHVSQLVSIIESRYISEPGTSYRPVDFSRLAQYLAIDIITSFAFQESFSCLERDDDFHGYITSVSKAFAPLISLSFLPLYQTLMDTPAFNMLFPDGGFFPRVLEVARRQVGKRYGKQAHELKDQNDVLSTWVASGMSEEELVNETVAQLGAGGETTGTGVRAVMLYMMTSPRSYQALQREIDDALQTGTVTSCPPSEEEAAKLPYLQAVLKESLRLLVPAGFVPRCSPNDETLCGYKIPAGVSVDLAYKPALRTKEIFGEDADFFRPERWLEAGETERTQMDETYRFVFGGPSRWECLGKGVALMQMHKVVFELFRLFNFTLVNPATPWKAANTRVWTVNDFFVQITKRGLAEST</sequence>
<dbReference type="PANTHER" id="PTHR24305">
    <property type="entry name" value="CYTOCHROME P450"/>
    <property type="match status" value="1"/>
</dbReference>
<keyword evidence="3 4" id="KW-0408">Iron</keyword>
<dbReference type="Proteomes" id="UP000829685">
    <property type="component" value="Unassembled WGS sequence"/>
</dbReference>
<proteinExistence type="predicted"/>
<comment type="cofactor">
    <cofactor evidence="4">
        <name>heme</name>
        <dbReference type="ChEBI" id="CHEBI:30413"/>
    </cofactor>
</comment>
<dbReference type="EMBL" id="JAFIMR010000013">
    <property type="protein sequence ID" value="KAI1871131.1"/>
    <property type="molecule type" value="Genomic_DNA"/>
</dbReference>
<evidence type="ECO:0000313" key="5">
    <source>
        <dbReference type="EMBL" id="KAI1871131.1"/>
    </source>
</evidence>